<keyword evidence="2" id="KW-1185">Reference proteome</keyword>
<evidence type="ECO:0000313" key="2">
    <source>
        <dbReference type="Proteomes" id="UP000187455"/>
    </source>
</evidence>
<comment type="caution">
    <text evidence="1">The sequence shown here is derived from an EMBL/GenBank/DDBJ whole genome shotgun (WGS) entry which is preliminary data.</text>
</comment>
<protein>
    <submittedName>
        <fullName evidence="1">Uncharacterized protein</fullName>
    </submittedName>
</protein>
<accession>A0A1R0GMU7</accession>
<name>A0A1R0GMU7_9FUNG</name>
<dbReference type="Proteomes" id="UP000187455">
    <property type="component" value="Unassembled WGS sequence"/>
</dbReference>
<evidence type="ECO:0000313" key="1">
    <source>
        <dbReference type="EMBL" id="OLY78210.1"/>
    </source>
</evidence>
<sequence length="108" mass="12311">MKYHLTEANASVGGVFCGYFEINYSCGLESRMASLEAVERGYDGMSELIYASWSPFSEYISVMAIVIDTSHEKVQRSIKEQIKVAVRHDVWNSEKNSFEFTQISSQEH</sequence>
<proteinExistence type="predicted"/>
<organism evidence="1 2">
    <name type="scientific">Smittium mucronatum</name>
    <dbReference type="NCBI Taxonomy" id="133383"/>
    <lineage>
        <taxon>Eukaryota</taxon>
        <taxon>Fungi</taxon>
        <taxon>Fungi incertae sedis</taxon>
        <taxon>Zoopagomycota</taxon>
        <taxon>Kickxellomycotina</taxon>
        <taxon>Harpellomycetes</taxon>
        <taxon>Harpellales</taxon>
        <taxon>Legeriomycetaceae</taxon>
        <taxon>Smittium</taxon>
    </lineage>
</organism>
<dbReference type="AlphaFoldDB" id="A0A1R0GMU7"/>
<dbReference type="EMBL" id="LSSL01006973">
    <property type="protein sequence ID" value="OLY78210.1"/>
    <property type="molecule type" value="Genomic_DNA"/>
</dbReference>
<gene>
    <name evidence="1" type="ORF">AYI68_g7745</name>
</gene>
<reference evidence="1 2" key="1">
    <citation type="journal article" date="2016" name="Mol. Biol. Evol.">
        <title>Genome-Wide Survey of Gut Fungi (Harpellales) Reveals the First Horizontally Transferred Ubiquitin Gene from a Mosquito Host.</title>
        <authorList>
            <person name="Wang Y."/>
            <person name="White M.M."/>
            <person name="Kvist S."/>
            <person name="Moncalvo J.M."/>
        </authorList>
    </citation>
    <scope>NUCLEOTIDE SEQUENCE [LARGE SCALE GENOMIC DNA]</scope>
    <source>
        <strain evidence="1 2">ALG-7-W6</strain>
    </source>
</reference>